<evidence type="ECO:0000259" key="3">
    <source>
        <dbReference type="SMART" id="SM00906"/>
    </source>
</evidence>
<gene>
    <name evidence="4" type="ORF">PENSTE_c002G03654</name>
</gene>
<feature type="region of interest" description="Disordered" evidence="2">
    <location>
        <begin position="1"/>
        <end position="29"/>
    </location>
</feature>
<keyword evidence="1" id="KW-0539">Nucleus</keyword>
<name>A0A1V6TU74_9EURO</name>
<dbReference type="SMART" id="SM00906">
    <property type="entry name" value="Fungal_trans"/>
    <property type="match status" value="2"/>
</dbReference>
<proteinExistence type="predicted"/>
<feature type="region of interest" description="Disordered" evidence="2">
    <location>
        <begin position="390"/>
        <end position="410"/>
    </location>
</feature>
<feature type="compositionally biased region" description="Polar residues" evidence="2">
    <location>
        <begin position="15"/>
        <end position="24"/>
    </location>
</feature>
<dbReference type="EMBL" id="MLKD01000002">
    <property type="protein sequence ID" value="OQE29952.1"/>
    <property type="molecule type" value="Genomic_DNA"/>
</dbReference>
<dbReference type="GO" id="GO:0003677">
    <property type="term" value="F:DNA binding"/>
    <property type="evidence" value="ECO:0007669"/>
    <property type="project" value="InterPro"/>
</dbReference>
<dbReference type="CDD" id="cd12148">
    <property type="entry name" value="fungal_TF_MHR"/>
    <property type="match status" value="1"/>
</dbReference>
<dbReference type="STRING" id="303698.A0A1V6TU74"/>
<dbReference type="GO" id="GO:0008270">
    <property type="term" value="F:zinc ion binding"/>
    <property type="evidence" value="ECO:0007669"/>
    <property type="project" value="InterPro"/>
</dbReference>
<evidence type="ECO:0000313" key="5">
    <source>
        <dbReference type="Proteomes" id="UP000191285"/>
    </source>
</evidence>
<sequence>MDQRNTKRRRMDYQCSPSTPSMASHQWAHGSPGSIDSLYRIETNIQQSVLQNELPPLPVHEATKWPATTMDPTYSHPAAFHPIVSNHSSSENLWSAFTNIHPEELTHPVTLNPEGFLPSFIKPLPLTTNQNTLECLHSNGVFALPNAPLQNALFQAFEECVLPSMPIVEWQSLIQALHGAYGSHGSISLLLYHAIMVSATTFVDMHHLLEAGHSTRQEVQELFFQKARLLYQANMETDGLTIVQAFLLMTYRLDAVDGDDSRHLIGIAISTALSIGLFHDGSHISNLPYRPTLWRRIAWTCHIIDCQIALRLRRRPIIQRGDFSHQMVSEKDFEHLQFISPQSPELTPSYTNLSQNFSAQRELTLIFIANARLSVCIRNVLDVQCKESNLRSSASPTTPTSSSSDESPEYTTSIYTSERMLAEWANALPHSCQTNPAEPRDADEEPALTLQRSLLHITFYTTIAVFHQSRIFPSSNFCVQHASQQITRVAFDLYRRGLHRRLPILGVTGILVALVIHIGEMRVPPSPQKDEATNNFQLGLEIMASLRDVYSEANRVTSWALKIIQQSSPSPVGVGYR</sequence>
<dbReference type="Pfam" id="PF04082">
    <property type="entry name" value="Fungal_trans"/>
    <property type="match status" value="1"/>
</dbReference>
<feature type="domain" description="Xylanolytic transcriptional activator regulatory" evidence="3">
    <location>
        <begin position="261"/>
        <end position="334"/>
    </location>
</feature>
<dbReference type="Proteomes" id="UP000191285">
    <property type="component" value="Unassembled WGS sequence"/>
</dbReference>
<dbReference type="InterPro" id="IPR052761">
    <property type="entry name" value="Fungal_Detox/Toxin_TFs"/>
</dbReference>
<dbReference type="InterPro" id="IPR007219">
    <property type="entry name" value="XnlR_reg_dom"/>
</dbReference>
<dbReference type="OrthoDB" id="4451586at2759"/>
<evidence type="ECO:0000313" key="4">
    <source>
        <dbReference type="EMBL" id="OQE29952.1"/>
    </source>
</evidence>
<comment type="caution">
    <text evidence="4">The sequence shown here is derived from an EMBL/GenBank/DDBJ whole genome shotgun (WGS) entry which is preliminary data.</text>
</comment>
<dbReference type="GO" id="GO:0006351">
    <property type="term" value="P:DNA-templated transcription"/>
    <property type="evidence" value="ECO:0007669"/>
    <property type="project" value="InterPro"/>
</dbReference>
<keyword evidence="5" id="KW-1185">Reference proteome</keyword>
<dbReference type="PANTHER" id="PTHR47425">
    <property type="entry name" value="FARB-RELATED"/>
    <property type="match status" value="1"/>
</dbReference>
<evidence type="ECO:0000256" key="2">
    <source>
        <dbReference type="SAM" id="MobiDB-lite"/>
    </source>
</evidence>
<reference evidence="5" key="1">
    <citation type="journal article" date="2017" name="Nat. Microbiol.">
        <title>Global analysis of biosynthetic gene clusters reveals vast potential of secondary metabolite production in Penicillium species.</title>
        <authorList>
            <person name="Nielsen J.C."/>
            <person name="Grijseels S."/>
            <person name="Prigent S."/>
            <person name="Ji B."/>
            <person name="Dainat J."/>
            <person name="Nielsen K.F."/>
            <person name="Frisvad J.C."/>
            <person name="Workman M."/>
            <person name="Nielsen J."/>
        </authorList>
    </citation>
    <scope>NUCLEOTIDE SEQUENCE [LARGE SCALE GENOMIC DNA]</scope>
    <source>
        <strain evidence="5">IBT 24891</strain>
    </source>
</reference>
<feature type="domain" description="Xylanolytic transcriptional activator regulatory" evidence="3">
    <location>
        <begin position="369"/>
        <end position="445"/>
    </location>
</feature>
<feature type="compositionally biased region" description="Basic residues" evidence="2">
    <location>
        <begin position="1"/>
        <end position="10"/>
    </location>
</feature>
<evidence type="ECO:0000256" key="1">
    <source>
        <dbReference type="ARBA" id="ARBA00023242"/>
    </source>
</evidence>
<dbReference type="AlphaFoldDB" id="A0A1V6TU74"/>
<feature type="compositionally biased region" description="Low complexity" evidence="2">
    <location>
        <begin position="392"/>
        <end position="410"/>
    </location>
</feature>
<dbReference type="PANTHER" id="PTHR47425:SF2">
    <property type="entry name" value="FARB-RELATED"/>
    <property type="match status" value="1"/>
</dbReference>
<organism evidence="4 5">
    <name type="scientific">Penicillium steckii</name>
    <dbReference type="NCBI Taxonomy" id="303698"/>
    <lineage>
        <taxon>Eukaryota</taxon>
        <taxon>Fungi</taxon>
        <taxon>Dikarya</taxon>
        <taxon>Ascomycota</taxon>
        <taxon>Pezizomycotina</taxon>
        <taxon>Eurotiomycetes</taxon>
        <taxon>Eurotiomycetidae</taxon>
        <taxon>Eurotiales</taxon>
        <taxon>Aspergillaceae</taxon>
        <taxon>Penicillium</taxon>
    </lineage>
</organism>
<accession>A0A1V6TU74</accession>
<protein>
    <recommendedName>
        <fullName evidence="3">Xylanolytic transcriptional activator regulatory domain-containing protein</fullName>
    </recommendedName>
</protein>